<keyword evidence="7" id="KW-0862">Zinc</keyword>
<evidence type="ECO:0000256" key="3">
    <source>
        <dbReference type="ARBA" id="ARBA00022692"/>
    </source>
</evidence>
<evidence type="ECO:0000256" key="5">
    <source>
        <dbReference type="ARBA" id="ARBA00022771"/>
    </source>
</evidence>
<evidence type="ECO:0000256" key="8">
    <source>
        <dbReference type="ARBA" id="ARBA00022989"/>
    </source>
</evidence>
<dbReference type="EMBL" id="OX459118">
    <property type="protein sequence ID" value="CAI9092045.1"/>
    <property type="molecule type" value="Genomic_DNA"/>
</dbReference>
<feature type="compositionally biased region" description="Polar residues" evidence="10">
    <location>
        <begin position="148"/>
        <end position="159"/>
    </location>
</feature>
<dbReference type="Pfam" id="PF02845">
    <property type="entry name" value="CUE"/>
    <property type="match status" value="1"/>
</dbReference>
<keyword evidence="5" id="KW-0863">Zinc-finger</keyword>
<proteinExistence type="predicted"/>
<dbReference type="PANTHER" id="PTHR15067">
    <property type="entry name" value="E3 UBIQUITIN-PROTEIN LIGASE RNF8"/>
    <property type="match status" value="1"/>
</dbReference>
<feature type="domain" description="CUE" evidence="11">
    <location>
        <begin position="183"/>
        <end position="223"/>
    </location>
</feature>
<gene>
    <name evidence="12" type="ORF">OLC1_LOCUS3814</name>
</gene>
<dbReference type="GO" id="GO:0005886">
    <property type="term" value="C:plasma membrane"/>
    <property type="evidence" value="ECO:0007669"/>
    <property type="project" value="TreeGrafter"/>
</dbReference>
<keyword evidence="3" id="KW-0812">Transmembrane</keyword>
<dbReference type="GO" id="GO:0016567">
    <property type="term" value="P:protein ubiquitination"/>
    <property type="evidence" value="ECO:0007669"/>
    <property type="project" value="TreeGrafter"/>
</dbReference>
<evidence type="ECO:0000256" key="4">
    <source>
        <dbReference type="ARBA" id="ARBA00022723"/>
    </source>
</evidence>
<keyword evidence="13" id="KW-1185">Reference proteome</keyword>
<feature type="region of interest" description="Disordered" evidence="10">
    <location>
        <begin position="148"/>
        <end position="167"/>
    </location>
</feature>
<accession>A0AAV1C9D4</accession>
<keyword evidence="2" id="KW-0808">Transferase</keyword>
<evidence type="ECO:0000256" key="2">
    <source>
        <dbReference type="ARBA" id="ARBA00022679"/>
    </source>
</evidence>
<reference evidence="12" key="1">
    <citation type="submission" date="2023-03" db="EMBL/GenBank/DDBJ databases">
        <authorList>
            <person name="Julca I."/>
        </authorList>
    </citation>
    <scope>NUCLEOTIDE SEQUENCE</scope>
</reference>
<dbReference type="GO" id="GO:0034052">
    <property type="term" value="P:positive regulation of plant-type hypersensitive response"/>
    <property type="evidence" value="ECO:0007669"/>
    <property type="project" value="TreeGrafter"/>
</dbReference>
<keyword evidence="8" id="KW-1133">Transmembrane helix</keyword>
<keyword evidence="6" id="KW-0833">Ubl conjugation pathway</keyword>
<dbReference type="Gene3D" id="1.10.8.10">
    <property type="entry name" value="DNA helicase RuvA subunit, C-terminal domain"/>
    <property type="match status" value="1"/>
</dbReference>
<keyword evidence="9" id="KW-0472">Membrane</keyword>
<protein>
    <submittedName>
        <fullName evidence="12">OLC1v1027188C1</fullName>
    </submittedName>
</protein>
<dbReference type="Proteomes" id="UP001161247">
    <property type="component" value="Chromosome 1"/>
</dbReference>
<dbReference type="GO" id="GO:0006511">
    <property type="term" value="P:ubiquitin-dependent protein catabolic process"/>
    <property type="evidence" value="ECO:0007669"/>
    <property type="project" value="TreeGrafter"/>
</dbReference>
<dbReference type="AlphaFoldDB" id="A0AAV1C9D4"/>
<evidence type="ECO:0000313" key="13">
    <source>
        <dbReference type="Proteomes" id="UP001161247"/>
    </source>
</evidence>
<dbReference type="GO" id="GO:0061630">
    <property type="term" value="F:ubiquitin protein ligase activity"/>
    <property type="evidence" value="ECO:0007669"/>
    <property type="project" value="TreeGrafter"/>
</dbReference>
<dbReference type="PANTHER" id="PTHR15067:SF4">
    <property type="entry name" value="E3 UBIQUITIN-PROTEIN LIGASE RNF8"/>
    <property type="match status" value="1"/>
</dbReference>
<dbReference type="GO" id="GO:0000151">
    <property type="term" value="C:ubiquitin ligase complex"/>
    <property type="evidence" value="ECO:0007669"/>
    <property type="project" value="TreeGrafter"/>
</dbReference>
<keyword evidence="4" id="KW-0479">Metal-binding</keyword>
<sequence>MRGTPNPRLDQGLSENYSCPTCRKPLFLGRHEHEVNSRGSEISGDEQLARQISAGLNRANLPGQGLATGIFPEQTQNTAEVGDWRGAVVDSSWLGFDGAGPSNGGRSAGLGRVQMMMRHLAAVGETYAQTALEDSNWSLWPMNPSQAGTSRSAVPSSSARFPGTAGGVQMRTATRAVNENLANILAMAETVREVLPHVPDEIIIQDLQRTNSAMVTLNNLLQM</sequence>
<evidence type="ECO:0000256" key="10">
    <source>
        <dbReference type="SAM" id="MobiDB-lite"/>
    </source>
</evidence>
<name>A0AAV1C9D4_OLDCO</name>
<dbReference type="PROSITE" id="PS51140">
    <property type="entry name" value="CUE"/>
    <property type="match status" value="1"/>
</dbReference>
<dbReference type="GO" id="GO:0008270">
    <property type="term" value="F:zinc ion binding"/>
    <property type="evidence" value="ECO:0007669"/>
    <property type="project" value="UniProtKB-KW"/>
</dbReference>
<dbReference type="GO" id="GO:0005829">
    <property type="term" value="C:cytosol"/>
    <property type="evidence" value="ECO:0007669"/>
    <property type="project" value="TreeGrafter"/>
</dbReference>
<evidence type="ECO:0000313" key="12">
    <source>
        <dbReference type="EMBL" id="CAI9092045.1"/>
    </source>
</evidence>
<evidence type="ECO:0000256" key="9">
    <source>
        <dbReference type="ARBA" id="ARBA00023136"/>
    </source>
</evidence>
<dbReference type="GO" id="GO:0043130">
    <property type="term" value="F:ubiquitin binding"/>
    <property type="evidence" value="ECO:0007669"/>
    <property type="project" value="InterPro"/>
</dbReference>
<comment type="subcellular location">
    <subcellularLocation>
        <location evidence="1">Membrane</location>
        <topology evidence="1">Multi-pass membrane protein</topology>
    </subcellularLocation>
</comment>
<evidence type="ECO:0000256" key="6">
    <source>
        <dbReference type="ARBA" id="ARBA00022786"/>
    </source>
</evidence>
<evidence type="ECO:0000256" key="1">
    <source>
        <dbReference type="ARBA" id="ARBA00004141"/>
    </source>
</evidence>
<evidence type="ECO:0000259" key="11">
    <source>
        <dbReference type="PROSITE" id="PS51140"/>
    </source>
</evidence>
<dbReference type="InterPro" id="IPR003892">
    <property type="entry name" value="CUE"/>
</dbReference>
<evidence type="ECO:0000256" key="7">
    <source>
        <dbReference type="ARBA" id="ARBA00022833"/>
    </source>
</evidence>
<organism evidence="12 13">
    <name type="scientific">Oldenlandia corymbosa var. corymbosa</name>
    <dbReference type="NCBI Taxonomy" id="529605"/>
    <lineage>
        <taxon>Eukaryota</taxon>
        <taxon>Viridiplantae</taxon>
        <taxon>Streptophyta</taxon>
        <taxon>Embryophyta</taxon>
        <taxon>Tracheophyta</taxon>
        <taxon>Spermatophyta</taxon>
        <taxon>Magnoliopsida</taxon>
        <taxon>eudicotyledons</taxon>
        <taxon>Gunneridae</taxon>
        <taxon>Pentapetalae</taxon>
        <taxon>asterids</taxon>
        <taxon>lamiids</taxon>
        <taxon>Gentianales</taxon>
        <taxon>Rubiaceae</taxon>
        <taxon>Rubioideae</taxon>
        <taxon>Spermacoceae</taxon>
        <taxon>Hedyotis-Oldenlandia complex</taxon>
        <taxon>Oldenlandia</taxon>
    </lineage>
</organism>